<dbReference type="Proteomes" id="UP000199467">
    <property type="component" value="Unassembled WGS sequence"/>
</dbReference>
<evidence type="ECO:0000313" key="2">
    <source>
        <dbReference type="Proteomes" id="UP000199467"/>
    </source>
</evidence>
<accession>A0A1G6J3V4</accession>
<keyword evidence="1" id="KW-0808">Transferase</keyword>
<dbReference type="EMBL" id="FMZQ01000001">
    <property type="protein sequence ID" value="SDC12656.1"/>
    <property type="molecule type" value="Genomic_DNA"/>
</dbReference>
<gene>
    <name evidence="1" type="ORF">SAMN05216576_101511</name>
</gene>
<dbReference type="AlphaFoldDB" id="A0A1G6J3V4"/>
<reference evidence="2" key="1">
    <citation type="submission" date="2016-10" db="EMBL/GenBank/DDBJ databases">
        <authorList>
            <person name="Varghese N."/>
            <person name="Submissions S."/>
        </authorList>
    </citation>
    <scope>NUCLEOTIDE SEQUENCE [LARGE SCALE GENOMIC DNA]</scope>
    <source>
        <strain evidence="2">DSM 26382</strain>
    </source>
</reference>
<evidence type="ECO:0000313" key="1">
    <source>
        <dbReference type="EMBL" id="SDC12656.1"/>
    </source>
</evidence>
<keyword evidence="2" id="KW-1185">Reference proteome</keyword>
<keyword evidence="1" id="KW-0489">Methyltransferase</keyword>
<dbReference type="Pfam" id="PF04375">
    <property type="entry name" value="HemX"/>
    <property type="match status" value="1"/>
</dbReference>
<dbReference type="RefSeq" id="WP_017678320.1">
    <property type="nucleotide sequence ID" value="NZ_FMZQ01000001.1"/>
</dbReference>
<organism evidence="1 2">
    <name type="scientific">Ectopseudomonas chengduensis</name>
    <dbReference type="NCBI Taxonomy" id="489632"/>
    <lineage>
        <taxon>Bacteria</taxon>
        <taxon>Pseudomonadati</taxon>
        <taxon>Pseudomonadota</taxon>
        <taxon>Gammaproteobacteria</taxon>
        <taxon>Pseudomonadales</taxon>
        <taxon>Pseudomonadaceae</taxon>
        <taxon>Ectopseudomonas</taxon>
    </lineage>
</organism>
<protein>
    <submittedName>
        <fullName evidence="1">Uroporphyrin-3 C-methyltransferase</fullName>
    </submittedName>
</protein>
<proteinExistence type="predicted"/>
<dbReference type="PANTHER" id="PTHR38043">
    <property type="entry name" value="PROTEIN HEMX"/>
    <property type="match status" value="1"/>
</dbReference>
<dbReference type="InterPro" id="IPR007470">
    <property type="entry name" value="HemX"/>
</dbReference>
<dbReference type="GO" id="GO:0032259">
    <property type="term" value="P:methylation"/>
    <property type="evidence" value="ECO:0007669"/>
    <property type="project" value="UniProtKB-KW"/>
</dbReference>
<dbReference type="GO" id="GO:0008168">
    <property type="term" value="F:methyltransferase activity"/>
    <property type="evidence" value="ECO:0007669"/>
    <property type="project" value="UniProtKB-KW"/>
</dbReference>
<name>A0A1G6J3V4_9GAMM</name>
<sequence>MSEASTPNTPEEKPASEAVKPTPAPPPVKAPRSGGGSGLAAFALLIGLAGAGAGGWSLWQLHAMQSRDLQQAEDLQRTRDDSAKKVDELAQRLDSRLSALPSAAELDERRRLLANLQSDQQRMSQRLESVLDGSRQDWRLDEAEHLLRLATLRLSALQDVASAEALVLAADEILREQDDPAAFAAREQLSRSLEALRTTERPDRVGLFLQLGALREQAATLNPLAPTFEGQGDVLSDLAAEGDGSAWWSEWAKKLSEYFRIEFDADRNVRPLLSGQSLSQVRLSLSLALEQAQWAALHGQTGVYKQSLKQAEEILDAHFNLDNPDSRALRQRFGELADASIEVKVPDLSDSLDALQAYLQRKQAQRRQGAAAAGEAQ</sequence>
<dbReference type="PANTHER" id="PTHR38043:SF1">
    <property type="entry name" value="PROTEIN HEMX"/>
    <property type="match status" value="1"/>
</dbReference>